<evidence type="ECO:0000256" key="14">
    <source>
        <dbReference type="ARBA" id="ARBA00031795"/>
    </source>
</evidence>
<evidence type="ECO:0000259" key="17">
    <source>
        <dbReference type="Pfam" id="PF00401"/>
    </source>
</evidence>
<sequence>MATIKCSIVSAEESLFDGTVKRVVAHGGMGDLGILPNHSPLLTNLLPGPVRIVKEDDTEEVFYISGGFLEVQPFEVLVLADTGIRAEDLDEAAAKAAMISAEKELNNKVSEQDYSKTALSLAQAAAQLRTIAEVRKKFK</sequence>
<evidence type="ECO:0000256" key="7">
    <source>
        <dbReference type="ARBA" id="ARBA00022475"/>
    </source>
</evidence>
<dbReference type="Proteomes" id="UP000273143">
    <property type="component" value="Chromosome"/>
</dbReference>
<dbReference type="SUPFAM" id="SSF51344">
    <property type="entry name" value="Epsilon subunit of F1F0-ATP synthase N-terminal domain"/>
    <property type="match status" value="1"/>
</dbReference>
<evidence type="ECO:0000256" key="6">
    <source>
        <dbReference type="ARBA" id="ARBA00022448"/>
    </source>
</evidence>
<feature type="domain" description="ATP synthase F1 complex delta/epsilon subunit N-terminal" evidence="18">
    <location>
        <begin position="5"/>
        <end position="82"/>
    </location>
</feature>
<keyword evidence="12 15" id="KW-0066">ATP synthesis</keyword>
<evidence type="ECO:0000256" key="13">
    <source>
        <dbReference type="ARBA" id="ARBA00030215"/>
    </source>
</evidence>
<dbReference type="InterPro" id="IPR020547">
    <property type="entry name" value="ATP_synth_F1_esu_C"/>
</dbReference>
<keyword evidence="6 15" id="KW-0813">Transport</keyword>
<evidence type="ECO:0000256" key="12">
    <source>
        <dbReference type="ARBA" id="ARBA00023310"/>
    </source>
</evidence>
<dbReference type="PANTHER" id="PTHR13822">
    <property type="entry name" value="ATP SYNTHASE DELTA/EPSILON CHAIN"/>
    <property type="match status" value="1"/>
</dbReference>
<comment type="similarity">
    <text evidence="3 15 16">Belongs to the ATPase epsilon chain family.</text>
</comment>
<dbReference type="CDD" id="cd12152">
    <property type="entry name" value="F1-ATPase_delta"/>
    <property type="match status" value="1"/>
</dbReference>
<evidence type="ECO:0000256" key="1">
    <source>
        <dbReference type="ARBA" id="ARBA00003543"/>
    </source>
</evidence>
<dbReference type="InterPro" id="IPR036771">
    <property type="entry name" value="ATPsynth_dsu/esu_N"/>
</dbReference>
<dbReference type="NCBIfam" id="TIGR01216">
    <property type="entry name" value="ATP_synt_epsi"/>
    <property type="match status" value="1"/>
</dbReference>
<dbReference type="NCBIfam" id="NF001847">
    <property type="entry name" value="PRK00571.1-4"/>
    <property type="match status" value="1"/>
</dbReference>
<dbReference type="FunFam" id="2.60.15.10:FF:000001">
    <property type="entry name" value="ATP synthase epsilon chain"/>
    <property type="match status" value="1"/>
</dbReference>
<comment type="function">
    <text evidence="1 15">Produces ATP from ADP in the presence of a proton gradient across the membrane.</text>
</comment>
<keyword evidence="10 15" id="KW-0472">Membrane</keyword>
<evidence type="ECO:0000256" key="2">
    <source>
        <dbReference type="ARBA" id="ARBA00004202"/>
    </source>
</evidence>
<evidence type="ECO:0000256" key="5">
    <source>
        <dbReference type="ARBA" id="ARBA00014480"/>
    </source>
</evidence>
<dbReference type="Pfam" id="PF00401">
    <property type="entry name" value="ATP-synt_DE"/>
    <property type="match status" value="1"/>
</dbReference>
<dbReference type="HAMAP" id="MF_00530">
    <property type="entry name" value="ATP_synth_epsil_bac"/>
    <property type="match status" value="1"/>
</dbReference>
<dbReference type="InterPro" id="IPR020546">
    <property type="entry name" value="ATP_synth_F1_dsu/esu_N"/>
</dbReference>
<dbReference type="Pfam" id="PF02823">
    <property type="entry name" value="ATP-synt_DE_N"/>
    <property type="match status" value="1"/>
</dbReference>
<evidence type="ECO:0000259" key="18">
    <source>
        <dbReference type="Pfam" id="PF02823"/>
    </source>
</evidence>
<evidence type="ECO:0000256" key="4">
    <source>
        <dbReference type="ARBA" id="ARBA00011648"/>
    </source>
</evidence>
<dbReference type="RefSeq" id="WP_127164314.1">
    <property type="nucleotide sequence ID" value="NZ_CP029822.1"/>
</dbReference>
<dbReference type="GO" id="GO:0005886">
    <property type="term" value="C:plasma membrane"/>
    <property type="evidence" value="ECO:0007669"/>
    <property type="project" value="UniProtKB-SubCell"/>
</dbReference>
<proteinExistence type="inferred from homology"/>
<dbReference type="SUPFAM" id="SSF46604">
    <property type="entry name" value="Epsilon subunit of F1F0-ATP synthase C-terminal domain"/>
    <property type="match status" value="1"/>
</dbReference>
<evidence type="ECO:0000256" key="11">
    <source>
        <dbReference type="ARBA" id="ARBA00023196"/>
    </source>
</evidence>
<dbReference type="GO" id="GO:0005524">
    <property type="term" value="F:ATP binding"/>
    <property type="evidence" value="ECO:0007669"/>
    <property type="project" value="UniProtKB-UniRule"/>
</dbReference>
<keyword evidence="11 15" id="KW-0139">CF(1)</keyword>
<evidence type="ECO:0000256" key="10">
    <source>
        <dbReference type="ARBA" id="ARBA00023136"/>
    </source>
</evidence>
<dbReference type="InterPro" id="IPR036794">
    <property type="entry name" value="ATP_F1_dsu/esu_C_sf"/>
</dbReference>
<protein>
    <recommendedName>
        <fullName evidence="5 15">ATP synthase epsilon chain</fullName>
    </recommendedName>
    <alternativeName>
        <fullName evidence="14 15">ATP synthase F1 sector epsilon subunit</fullName>
    </alternativeName>
    <alternativeName>
        <fullName evidence="13 15">F-ATPase epsilon subunit</fullName>
    </alternativeName>
</protein>
<accession>A0A451EP55</accession>
<keyword evidence="9 15" id="KW-0406">Ion transport</keyword>
<dbReference type="AlphaFoldDB" id="A0A451EP55"/>
<evidence type="ECO:0000256" key="15">
    <source>
        <dbReference type="HAMAP-Rule" id="MF_00530"/>
    </source>
</evidence>
<dbReference type="EMBL" id="CP029822">
    <property type="protein sequence ID" value="AZS51571.1"/>
    <property type="molecule type" value="Genomic_DNA"/>
</dbReference>
<feature type="domain" description="ATP synthase epsilon subunit C-terminal" evidence="17">
    <location>
        <begin position="87"/>
        <end position="131"/>
    </location>
</feature>
<evidence type="ECO:0000256" key="9">
    <source>
        <dbReference type="ARBA" id="ARBA00023065"/>
    </source>
</evidence>
<dbReference type="PANTHER" id="PTHR13822:SF10">
    <property type="entry name" value="ATP SYNTHASE EPSILON CHAIN, CHLOROPLASTIC"/>
    <property type="match status" value="1"/>
</dbReference>
<dbReference type="InterPro" id="IPR001469">
    <property type="entry name" value="ATP_synth_F1_dsu/esu"/>
</dbReference>
<reference evidence="20" key="1">
    <citation type="submission" date="2018-06" db="EMBL/GenBank/DDBJ databases">
        <title>Complete genome of Pseudomonas insecticola strain QZS01.</title>
        <authorList>
            <person name="Wang J."/>
            <person name="Su Q."/>
        </authorList>
    </citation>
    <scope>NUCLEOTIDE SEQUENCE [LARGE SCALE GENOMIC DNA]</scope>
    <source>
        <strain evidence="20">QZS01</strain>
    </source>
</reference>
<dbReference type="KEGG" id="emo:DM558_12670"/>
<evidence type="ECO:0000313" key="20">
    <source>
        <dbReference type="Proteomes" id="UP000273143"/>
    </source>
</evidence>
<evidence type="ECO:0000256" key="16">
    <source>
        <dbReference type="RuleBase" id="RU003656"/>
    </source>
</evidence>
<evidence type="ECO:0000256" key="3">
    <source>
        <dbReference type="ARBA" id="ARBA00005712"/>
    </source>
</evidence>
<keyword evidence="8 15" id="KW-0375">Hydrogen ion transport</keyword>
<dbReference type="GO" id="GO:0046933">
    <property type="term" value="F:proton-transporting ATP synthase activity, rotational mechanism"/>
    <property type="evidence" value="ECO:0007669"/>
    <property type="project" value="UniProtKB-UniRule"/>
</dbReference>
<dbReference type="Gene3D" id="1.20.5.440">
    <property type="entry name" value="ATP synthase delta/epsilon subunit, C-terminal domain"/>
    <property type="match status" value="1"/>
</dbReference>
<evidence type="ECO:0000313" key="19">
    <source>
        <dbReference type="EMBL" id="AZS51571.1"/>
    </source>
</evidence>
<comment type="subcellular location">
    <subcellularLocation>
        <location evidence="2 15">Cell membrane</location>
        <topology evidence="2 15">Peripheral membrane protein</topology>
    </subcellularLocation>
</comment>
<dbReference type="GO" id="GO:0045259">
    <property type="term" value="C:proton-transporting ATP synthase complex"/>
    <property type="evidence" value="ECO:0007669"/>
    <property type="project" value="UniProtKB-KW"/>
</dbReference>
<keyword evidence="7 15" id="KW-1003">Cell membrane</keyword>
<organism evidence="19 20">
    <name type="scientific">Entomomonas moraniae</name>
    <dbReference type="NCBI Taxonomy" id="2213226"/>
    <lineage>
        <taxon>Bacteria</taxon>
        <taxon>Pseudomonadati</taxon>
        <taxon>Pseudomonadota</taxon>
        <taxon>Gammaproteobacteria</taxon>
        <taxon>Pseudomonadales</taxon>
        <taxon>Pseudomonadaceae</taxon>
        <taxon>Entomomonas</taxon>
    </lineage>
</organism>
<gene>
    <name evidence="15" type="primary">atpC</name>
    <name evidence="19" type="ORF">DM558_12670</name>
</gene>
<evidence type="ECO:0000256" key="8">
    <source>
        <dbReference type="ARBA" id="ARBA00022781"/>
    </source>
</evidence>
<name>A0A451EP55_9GAMM</name>
<dbReference type="Gene3D" id="2.60.15.10">
    <property type="entry name" value="F0F1 ATP synthase delta/epsilon subunit, N-terminal"/>
    <property type="match status" value="1"/>
</dbReference>
<comment type="subunit">
    <text evidence="4 15 16">F-type ATPases have 2 components, CF(1) - the catalytic core - and CF(0) - the membrane proton channel. CF(1) has five subunits: alpha(3), beta(3), gamma(1), delta(1), epsilon(1). CF(0) has three main subunits: a, b and c.</text>
</comment>
<keyword evidence="20" id="KW-1185">Reference proteome</keyword>